<dbReference type="OrthoDB" id="376826at2759"/>
<dbReference type="PhylomeDB" id="A0A0D2VTV3"/>
<evidence type="ECO:0000256" key="1">
    <source>
        <dbReference type="ARBA" id="ARBA00006311"/>
    </source>
</evidence>
<protein>
    <submittedName>
        <fullName evidence="3">Uncharacterized protein</fullName>
    </submittedName>
</protein>
<dbReference type="GO" id="GO:0019915">
    <property type="term" value="P:lipid storage"/>
    <property type="evidence" value="ECO:0007669"/>
    <property type="project" value="TreeGrafter"/>
</dbReference>
<dbReference type="GO" id="GO:0005811">
    <property type="term" value="C:lipid droplet"/>
    <property type="evidence" value="ECO:0007669"/>
    <property type="project" value="TreeGrafter"/>
</dbReference>
<feature type="compositionally biased region" description="Acidic residues" evidence="2">
    <location>
        <begin position="534"/>
        <end position="573"/>
    </location>
</feature>
<dbReference type="InParanoid" id="A0A0D2VTV3"/>
<dbReference type="PANTHER" id="PTHR14024">
    <property type="entry name" value="PERILIPIN"/>
    <property type="match status" value="1"/>
</dbReference>
<gene>
    <name evidence="3" type="ORF">CAOG_005341</name>
</gene>
<evidence type="ECO:0000313" key="4">
    <source>
        <dbReference type="Proteomes" id="UP000008743"/>
    </source>
</evidence>
<dbReference type="STRING" id="595528.A0A0D2VTV3"/>
<dbReference type="eggNOG" id="ENOG502QRYF">
    <property type="taxonomic scope" value="Eukaryota"/>
</dbReference>
<dbReference type="RefSeq" id="XP_004347026.1">
    <property type="nucleotide sequence ID" value="XM_004346976.2"/>
</dbReference>
<name>A0A0D2VTV3_CAPO3</name>
<organism evidence="3 4">
    <name type="scientific">Capsaspora owczarzaki (strain ATCC 30864)</name>
    <dbReference type="NCBI Taxonomy" id="595528"/>
    <lineage>
        <taxon>Eukaryota</taxon>
        <taxon>Filasterea</taxon>
        <taxon>Capsaspora</taxon>
    </lineage>
</organism>
<dbReference type="Pfam" id="PF03036">
    <property type="entry name" value="Perilipin"/>
    <property type="match status" value="1"/>
</dbReference>
<evidence type="ECO:0000256" key="2">
    <source>
        <dbReference type="SAM" id="MobiDB-lite"/>
    </source>
</evidence>
<dbReference type="EMBL" id="KE346367">
    <property type="protein sequence ID" value="KJE94752.1"/>
    <property type="molecule type" value="Genomic_DNA"/>
</dbReference>
<feature type="region of interest" description="Disordered" evidence="2">
    <location>
        <begin position="525"/>
        <end position="573"/>
    </location>
</feature>
<proteinExistence type="inferred from homology"/>
<accession>A0A0D2VTV3</accession>
<reference evidence="4" key="1">
    <citation type="submission" date="2011-02" db="EMBL/GenBank/DDBJ databases">
        <title>The Genome Sequence of Capsaspora owczarzaki ATCC 30864.</title>
        <authorList>
            <person name="Russ C."/>
            <person name="Cuomo C."/>
            <person name="Burger G."/>
            <person name="Gray M.W."/>
            <person name="Holland P.W.H."/>
            <person name="King N."/>
            <person name="Lang F.B.F."/>
            <person name="Roger A.J."/>
            <person name="Ruiz-Trillo I."/>
            <person name="Young S.K."/>
            <person name="Zeng Q."/>
            <person name="Gargeya S."/>
            <person name="Alvarado L."/>
            <person name="Berlin A."/>
            <person name="Chapman S.B."/>
            <person name="Chen Z."/>
            <person name="Freedman E."/>
            <person name="Gellesch M."/>
            <person name="Goldberg J."/>
            <person name="Griggs A."/>
            <person name="Gujja S."/>
            <person name="Heilman E."/>
            <person name="Heiman D."/>
            <person name="Howarth C."/>
            <person name="Mehta T."/>
            <person name="Neiman D."/>
            <person name="Pearson M."/>
            <person name="Roberts A."/>
            <person name="Saif S."/>
            <person name="Shea T."/>
            <person name="Shenoy N."/>
            <person name="Sisk P."/>
            <person name="Stolte C."/>
            <person name="Sykes S."/>
            <person name="White J."/>
            <person name="Yandava C."/>
            <person name="Haas B."/>
            <person name="Nusbaum C."/>
            <person name="Birren B."/>
        </authorList>
    </citation>
    <scope>NUCLEOTIDE SEQUENCE</scope>
    <source>
        <strain evidence="4">ATCC 30864</strain>
    </source>
</reference>
<dbReference type="GO" id="GO:0005829">
    <property type="term" value="C:cytosol"/>
    <property type="evidence" value="ECO:0007669"/>
    <property type="project" value="TreeGrafter"/>
</dbReference>
<sequence>MSAESAATPAASAWTLIARVTSLPVVHSAVDKMTGIYENTKSSSDYVKRTLESVEGSVALAAAAAKPLIQPFEPTLRGIDTFGCRQLDRLEETLPIIRKPTDEIVADSRKLVEDAVTQGKHRLEVLRDTNEKLVKDVVRAVVDERVKPRVEHLLTTTEKTVDFYLPNNASAASAADEAEVETLTRVQKLSTKVQRRLYSRAMTQIKDVQLRSQQSLESFKFTVDLIQYAQENIDLQAGRIRSTIAKGKASVESIGGIEDVRKSVAAASELVLSLSESAIGAAKHPRTSAALVADHVATRASAASAKLSSTAQAAYTRSVETVTPYTTAVTNAAQSAYTRSVDTAAPYTNALQSKAAPYVASLKASALPLAQSLQTHIQNATNAPAAVALKERAQPALASLQLAYTRLHKDLVDLAAVLKSARTTQPEEAAANAQAHAEVVRLAALLQEGLATLQHLTASISSQYTSTFSQLTALAQRAASFLPANRFFSFAAAAAAAAAPQNEEAASSIELEEVAAKAAPAAEFVDASERLSESEEDESNAQFEEAEEVDDEEEELEQDDDEEADDDEDAQDE</sequence>
<keyword evidence="4" id="KW-1185">Reference proteome</keyword>
<comment type="similarity">
    <text evidence="1">Belongs to the perilipin family.</text>
</comment>
<evidence type="ECO:0000313" key="3">
    <source>
        <dbReference type="EMBL" id="KJE94752.1"/>
    </source>
</evidence>
<dbReference type="AlphaFoldDB" id="A0A0D2VTV3"/>
<dbReference type="SUPFAM" id="SSF109775">
    <property type="entry name" value="Mannose-6-phosphate receptor binding protein 1 (Tip47), C-terminal domain"/>
    <property type="match status" value="1"/>
</dbReference>
<dbReference type="Proteomes" id="UP000008743">
    <property type="component" value="Unassembled WGS sequence"/>
</dbReference>
<dbReference type="PANTHER" id="PTHR14024:SF49">
    <property type="entry name" value="LIPID STORAGE DROPLETS SURFACE-BINDING PROTEIN 1"/>
    <property type="match status" value="1"/>
</dbReference>
<dbReference type="PIRSF" id="PIRSF036881">
    <property type="entry name" value="PAT"/>
    <property type="match status" value="1"/>
</dbReference>
<dbReference type="GO" id="GO:0010890">
    <property type="term" value="P:positive regulation of triglyceride storage"/>
    <property type="evidence" value="ECO:0007669"/>
    <property type="project" value="TreeGrafter"/>
</dbReference>
<dbReference type="InterPro" id="IPR004279">
    <property type="entry name" value="Perilipin"/>
</dbReference>
<dbReference type="Gene3D" id="1.20.120.340">
    <property type="entry name" value="Flagellar protein FliS"/>
    <property type="match status" value="1"/>
</dbReference>